<keyword evidence="4" id="KW-0560">Oxidoreductase</keyword>
<evidence type="ECO:0000313" key="8">
    <source>
        <dbReference type="Proteomes" id="UP001582793"/>
    </source>
</evidence>
<evidence type="ECO:0000259" key="6">
    <source>
        <dbReference type="Pfam" id="PF16912"/>
    </source>
</evidence>
<feature type="domain" description="Glucose dehydrogenase C-terminal" evidence="6">
    <location>
        <begin position="150"/>
        <end position="325"/>
    </location>
</feature>
<comment type="cofactor">
    <cofactor evidence="1">
        <name>Zn(2+)</name>
        <dbReference type="ChEBI" id="CHEBI:29105"/>
    </cofactor>
</comment>
<dbReference type="Gene3D" id="3.40.50.720">
    <property type="entry name" value="NAD(P)-binding Rossmann-like Domain"/>
    <property type="match status" value="1"/>
</dbReference>
<gene>
    <name evidence="7" type="ORF">AAFH96_30745</name>
</gene>
<proteinExistence type="predicted"/>
<reference evidence="7 8" key="1">
    <citation type="submission" date="2024-04" db="EMBL/GenBank/DDBJ databases">
        <title>Polymorphospora sp. isolated from Baiyangdian Lake in Xiong'an New Area.</title>
        <authorList>
            <person name="Zhang X."/>
            <person name="Liu J."/>
        </authorList>
    </citation>
    <scope>NUCLEOTIDE SEQUENCE [LARGE SCALE GENOMIC DNA]</scope>
    <source>
        <strain evidence="7 8">2-325</strain>
    </source>
</reference>
<dbReference type="Pfam" id="PF08240">
    <property type="entry name" value="ADH_N"/>
    <property type="match status" value="1"/>
</dbReference>
<dbReference type="InterPro" id="IPR036291">
    <property type="entry name" value="NAD(P)-bd_dom_sf"/>
</dbReference>
<dbReference type="EMBL" id="JBCGDC010000144">
    <property type="protein sequence ID" value="MFB6397436.1"/>
    <property type="molecule type" value="Genomic_DNA"/>
</dbReference>
<evidence type="ECO:0000259" key="5">
    <source>
        <dbReference type="Pfam" id="PF08240"/>
    </source>
</evidence>
<dbReference type="Pfam" id="PF16912">
    <property type="entry name" value="Glu_dehyd_C"/>
    <property type="match status" value="1"/>
</dbReference>
<keyword evidence="2" id="KW-0479">Metal-binding</keyword>
<dbReference type="InterPro" id="IPR013154">
    <property type="entry name" value="ADH-like_N"/>
</dbReference>
<dbReference type="RefSeq" id="WP_375736530.1">
    <property type="nucleotide sequence ID" value="NZ_JBCGDC010000144.1"/>
</dbReference>
<keyword evidence="8" id="KW-1185">Reference proteome</keyword>
<name>A0ABV5D096_9ACTN</name>
<evidence type="ECO:0000256" key="4">
    <source>
        <dbReference type="ARBA" id="ARBA00023002"/>
    </source>
</evidence>
<accession>A0ABV5D096</accession>
<dbReference type="PANTHER" id="PTHR43401">
    <property type="entry name" value="L-THREONINE 3-DEHYDROGENASE"/>
    <property type="match status" value="1"/>
</dbReference>
<protein>
    <submittedName>
        <fullName evidence="7">Alcohol dehydrogenase catalytic domain-containing protein</fullName>
    </submittedName>
</protein>
<dbReference type="PANTHER" id="PTHR43401:SF2">
    <property type="entry name" value="L-THREONINE 3-DEHYDROGENASE"/>
    <property type="match status" value="1"/>
</dbReference>
<organism evidence="7 8">
    <name type="scientific">Polymorphospora lycopeni</name>
    <dbReference type="NCBI Taxonomy" id="3140240"/>
    <lineage>
        <taxon>Bacteria</taxon>
        <taxon>Bacillati</taxon>
        <taxon>Actinomycetota</taxon>
        <taxon>Actinomycetes</taxon>
        <taxon>Micromonosporales</taxon>
        <taxon>Micromonosporaceae</taxon>
        <taxon>Polymorphospora</taxon>
    </lineage>
</organism>
<evidence type="ECO:0000256" key="2">
    <source>
        <dbReference type="ARBA" id="ARBA00022723"/>
    </source>
</evidence>
<evidence type="ECO:0000256" key="3">
    <source>
        <dbReference type="ARBA" id="ARBA00022833"/>
    </source>
</evidence>
<dbReference type="InterPro" id="IPR002328">
    <property type="entry name" value="ADH_Zn_CS"/>
</dbReference>
<dbReference type="InterPro" id="IPR050129">
    <property type="entry name" value="Zn_alcohol_dh"/>
</dbReference>
<feature type="domain" description="Alcohol dehydrogenase-like N-terminal" evidence="5">
    <location>
        <begin position="31"/>
        <end position="142"/>
    </location>
</feature>
<dbReference type="PROSITE" id="PS00059">
    <property type="entry name" value="ADH_ZINC"/>
    <property type="match status" value="1"/>
</dbReference>
<dbReference type="InterPro" id="IPR031640">
    <property type="entry name" value="Glu_dehyd_C"/>
</dbReference>
<keyword evidence="3" id="KW-0862">Zinc</keyword>
<evidence type="ECO:0000256" key="1">
    <source>
        <dbReference type="ARBA" id="ARBA00001947"/>
    </source>
</evidence>
<dbReference type="SUPFAM" id="SSF51735">
    <property type="entry name" value="NAD(P)-binding Rossmann-fold domains"/>
    <property type="match status" value="1"/>
</dbReference>
<dbReference type="SUPFAM" id="SSF50129">
    <property type="entry name" value="GroES-like"/>
    <property type="match status" value="1"/>
</dbReference>
<evidence type="ECO:0000313" key="7">
    <source>
        <dbReference type="EMBL" id="MFB6397436.1"/>
    </source>
</evidence>
<dbReference type="Gene3D" id="3.90.180.10">
    <property type="entry name" value="Medium-chain alcohol dehydrogenases, catalytic domain"/>
    <property type="match status" value="1"/>
</dbReference>
<dbReference type="Proteomes" id="UP001582793">
    <property type="component" value="Unassembled WGS sequence"/>
</dbReference>
<dbReference type="InterPro" id="IPR011032">
    <property type="entry name" value="GroES-like_sf"/>
</dbReference>
<comment type="caution">
    <text evidence="7">The sequence shown here is derived from an EMBL/GenBank/DDBJ whole genome shotgun (WGS) entry which is preliminary data.</text>
</comment>
<sequence length="338" mass="35876">MPDNGMRALVKRSRSPRDVAVIDWRRPVPSAGEVLVRTEAVGLCGSDVHAWKQDIGYEWVARSVVLGHEAVGVVIEVGSDVDPGWIGQRVVPISIDGCGECDVCATRRRHICPRRQVLGLSFHGAAADCFTVAAQRLVVVPDDLPVQALVLTEPLAIAMHAVSKLQDAAHGRASEIVVTGPGPIGLMAALLLDSFGHRVTLVGIARDQSVRLAAAAKLGLQTSQGEDLPLAPDMWLEASGSGEALDRAVRQTAIGGAVVVPAVFARIPTVDINVVTRHELHLLGSYGASREDYERAAATLQRDPGRWDGLTTSFPLDQGVDALHAVEQGSVVKAILLP</sequence>